<dbReference type="WBParaSite" id="Pan_g18461.t1">
    <property type="protein sequence ID" value="Pan_g18461.t1"/>
    <property type="gene ID" value="Pan_g18461"/>
</dbReference>
<evidence type="ECO:0000313" key="2">
    <source>
        <dbReference type="Proteomes" id="UP000492821"/>
    </source>
</evidence>
<keyword evidence="1" id="KW-1133">Transmembrane helix</keyword>
<evidence type="ECO:0000313" key="3">
    <source>
        <dbReference type="WBParaSite" id="Pan_g18461.t1"/>
    </source>
</evidence>
<organism evidence="2 3">
    <name type="scientific">Panagrellus redivivus</name>
    <name type="common">Microworm</name>
    <dbReference type="NCBI Taxonomy" id="6233"/>
    <lineage>
        <taxon>Eukaryota</taxon>
        <taxon>Metazoa</taxon>
        <taxon>Ecdysozoa</taxon>
        <taxon>Nematoda</taxon>
        <taxon>Chromadorea</taxon>
        <taxon>Rhabditida</taxon>
        <taxon>Tylenchina</taxon>
        <taxon>Panagrolaimomorpha</taxon>
        <taxon>Panagrolaimoidea</taxon>
        <taxon>Panagrolaimidae</taxon>
        <taxon>Panagrellus</taxon>
    </lineage>
</organism>
<feature type="transmembrane region" description="Helical" evidence="1">
    <location>
        <begin position="37"/>
        <end position="57"/>
    </location>
</feature>
<keyword evidence="1" id="KW-0472">Membrane</keyword>
<proteinExistence type="predicted"/>
<name>A0A7E4VBL8_PANRE</name>
<keyword evidence="2" id="KW-1185">Reference proteome</keyword>
<reference evidence="2" key="1">
    <citation type="journal article" date="2013" name="Genetics">
        <title>The draft genome and transcriptome of Panagrellus redivivus are shaped by the harsh demands of a free-living lifestyle.</title>
        <authorList>
            <person name="Srinivasan J."/>
            <person name="Dillman A.R."/>
            <person name="Macchietto M.G."/>
            <person name="Heikkinen L."/>
            <person name="Lakso M."/>
            <person name="Fracchia K.M."/>
            <person name="Antoshechkin I."/>
            <person name="Mortazavi A."/>
            <person name="Wong G."/>
            <person name="Sternberg P.W."/>
        </authorList>
    </citation>
    <scope>NUCLEOTIDE SEQUENCE [LARGE SCALE GENOMIC DNA]</scope>
    <source>
        <strain evidence="2">MT8872</strain>
    </source>
</reference>
<reference evidence="3" key="2">
    <citation type="submission" date="2020-10" db="UniProtKB">
        <authorList>
            <consortium name="WormBaseParasite"/>
        </authorList>
    </citation>
    <scope>IDENTIFICATION</scope>
</reference>
<dbReference type="AlphaFoldDB" id="A0A7E4VBL8"/>
<evidence type="ECO:0000256" key="1">
    <source>
        <dbReference type="SAM" id="Phobius"/>
    </source>
</evidence>
<keyword evidence="1" id="KW-0812">Transmembrane</keyword>
<sequence>MSDELPKPIMSKEDLDKFKGLIELLENPDSEPIVFEALYFAILVIQCVVCFVMTHLLRMGIFDKLLFRPKCIVPPFSWMFEEPELDYLADLPPPPEKSKNED</sequence>
<dbReference type="Proteomes" id="UP000492821">
    <property type="component" value="Unassembled WGS sequence"/>
</dbReference>
<protein>
    <submittedName>
        <fullName evidence="3">Uncharacterized protein</fullName>
    </submittedName>
</protein>
<accession>A0A7E4VBL8</accession>